<feature type="transmembrane region" description="Helical" evidence="1">
    <location>
        <begin position="826"/>
        <end position="851"/>
    </location>
</feature>
<feature type="chain" id="PRO_5045196107" description="FtsX-like permease family protein" evidence="2">
    <location>
        <begin position="33"/>
        <end position="935"/>
    </location>
</feature>
<keyword evidence="2" id="KW-0732">Signal</keyword>
<accession>A0ABP8DJM7</accession>
<evidence type="ECO:0000256" key="2">
    <source>
        <dbReference type="SAM" id="SignalP"/>
    </source>
</evidence>
<dbReference type="RefSeq" id="WP_345134645.1">
    <property type="nucleotide sequence ID" value="NZ_BAABAT010000028.1"/>
</dbReference>
<dbReference type="EMBL" id="BAABAT010000028">
    <property type="protein sequence ID" value="GAA4257654.1"/>
    <property type="molecule type" value="Genomic_DNA"/>
</dbReference>
<evidence type="ECO:0000256" key="1">
    <source>
        <dbReference type="SAM" id="Phobius"/>
    </source>
</evidence>
<feature type="transmembrane region" description="Helical" evidence="1">
    <location>
        <begin position="361"/>
        <end position="389"/>
    </location>
</feature>
<reference evidence="4" key="1">
    <citation type="journal article" date="2019" name="Int. J. Syst. Evol. Microbiol.">
        <title>The Global Catalogue of Microorganisms (GCM) 10K type strain sequencing project: providing services to taxonomists for standard genome sequencing and annotation.</title>
        <authorList>
            <consortium name="The Broad Institute Genomics Platform"/>
            <consortium name="The Broad Institute Genome Sequencing Center for Infectious Disease"/>
            <person name="Wu L."/>
            <person name="Ma J."/>
        </authorList>
    </citation>
    <scope>NUCLEOTIDE SEQUENCE [LARGE SCALE GENOMIC DNA]</scope>
    <source>
        <strain evidence="4">JCM 17441</strain>
    </source>
</reference>
<comment type="caution">
    <text evidence="3">The sequence shown here is derived from an EMBL/GenBank/DDBJ whole genome shotgun (WGS) entry which is preliminary data.</text>
</comment>
<keyword evidence="1" id="KW-0472">Membrane</keyword>
<feature type="transmembrane region" description="Helical" evidence="1">
    <location>
        <begin position="426"/>
        <end position="451"/>
    </location>
</feature>
<evidence type="ECO:0000313" key="3">
    <source>
        <dbReference type="EMBL" id="GAA4257654.1"/>
    </source>
</evidence>
<protein>
    <recommendedName>
        <fullName evidence="5">FtsX-like permease family protein</fullName>
    </recommendedName>
</protein>
<organism evidence="3 4">
    <name type="scientific">Dactylosporangium darangshiense</name>
    <dbReference type="NCBI Taxonomy" id="579108"/>
    <lineage>
        <taxon>Bacteria</taxon>
        <taxon>Bacillati</taxon>
        <taxon>Actinomycetota</taxon>
        <taxon>Actinomycetes</taxon>
        <taxon>Micromonosporales</taxon>
        <taxon>Micromonosporaceae</taxon>
        <taxon>Dactylosporangium</taxon>
    </lineage>
</organism>
<keyword evidence="1" id="KW-0812">Transmembrane</keyword>
<keyword evidence="4" id="KW-1185">Reference proteome</keyword>
<keyword evidence="1" id="KW-1133">Transmembrane helix</keyword>
<gene>
    <name evidence="3" type="ORF">GCM10022255_075320</name>
</gene>
<proteinExistence type="predicted"/>
<sequence length="935" mass="94019">MTALVLAMLRSRWARALTVAVLTALATVAAVAAPVYLDRTDRRIVESEVARAGAGERNIVVNGTVEAGGDGSMPPTFERLASGWLDAPGYATVFSAQFAAQPAELEVASAEQLSRVSYREGLCDHVVVVAGRCLMGAGDAVLGVAAARQLALKPGDAVQLSASLYDSTANHYLRAGPATPLTVVGIVRARDGTEPYWGSGGALNDAGGPAFSIDRRTLSTFIRPADLQTYDAYPRPGAISVANLGKLRTWLDESQERSSGAARLDTDLGDLLDRIAERRADVRRTVPFAVAPVLVLAWAVIILAVSAATRARRFEHGVIALRGVARPGRWWLATGETLIPMVAGALAGFTAAGGWRTPGALTYAAVAVVGALLAGLAVGVATVSAPVSALLRRVDVRAGRWGARIAVFAAVAAAAATVQVRGSGGGVAALAPALVLLAAGLLAAVVAPPLAARLGAAALRRGRLTAGLAGLGLARRPSAARLLAVLVVALSSLGFAAAATATAQQRQQERAEAETGAPVVLSVGASSRRQLLDAVHAADPGGRYAMAVVPLEGALAVDSSRLASVPLWPGGAAPEGLADRLHPKPAGDAVTVTGTRLSLDITVTRLDRADDSLSVAVAPLDGRPTAAVELGALAAGRKTYSADMPCAAGCRIVQVAVRLAAFGTEPVELTVHNAPSTAWQPPPGGAATASGADVSVTLPPGTGPGAGILRPDDGPAVLPVAGTGPLPPDGLFVGFDKQHPAPAAVVASIPRLPRLGTSGTLVDLEYADRLAVDSAAHDAEVWLSADAPPAIAEALAAGGLTIDARHTVADARAALAGEGAALGLRFYLVAGVLAVALAAAALLSGTVEAATPDLAALRAQGLAARRAATVEPLAAVLLVLAAGLVAEPVAAAARAAAAPAQLRGLPPAGPPAVALGAAMAALAVVAVLTSIRRRA</sequence>
<name>A0ABP8DJM7_9ACTN</name>
<feature type="transmembrane region" description="Helical" evidence="1">
    <location>
        <begin position="401"/>
        <end position="420"/>
    </location>
</feature>
<evidence type="ECO:0008006" key="5">
    <source>
        <dbReference type="Google" id="ProtNLM"/>
    </source>
</evidence>
<feature type="transmembrane region" description="Helical" evidence="1">
    <location>
        <begin position="482"/>
        <end position="501"/>
    </location>
</feature>
<evidence type="ECO:0000313" key="4">
    <source>
        <dbReference type="Proteomes" id="UP001500620"/>
    </source>
</evidence>
<feature type="transmembrane region" description="Helical" evidence="1">
    <location>
        <begin position="330"/>
        <end position="355"/>
    </location>
</feature>
<feature type="transmembrane region" description="Helical" evidence="1">
    <location>
        <begin position="288"/>
        <end position="309"/>
    </location>
</feature>
<feature type="signal peptide" evidence="2">
    <location>
        <begin position="1"/>
        <end position="32"/>
    </location>
</feature>
<feature type="transmembrane region" description="Helical" evidence="1">
    <location>
        <begin position="912"/>
        <end position="931"/>
    </location>
</feature>
<dbReference type="Proteomes" id="UP001500620">
    <property type="component" value="Unassembled WGS sequence"/>
</dbReference>
<feature type="transmembrane region" description="Helical" evidence="1">
    <location>
        <begin position="872"/>
        <end position="892"/>
    </location>
</feature>